<evidence type="ECO:0008006" key="3">
    <source>
        <dbReference type="Google" id="ProtNLM"/>
    </source>
</evidence>
<evidence type="ECO:0000313" key="2">
    <source>
        <dbReference type="Proteomes" id="UP000559010"/>
    </source>
</evidence>
<proteinExistence type="predicted"/>
<comment type="caution">
    <text evidence="1">The sequence shown here is derived from an EMBL/GenBank/DDBJ whole genome shotgun (WGS) entry which is preliminary data.</text>
</comment>
<dbReference type="EMBL" id="JABBNU010000001">
    <property type="protein sequence ID" value="NMM47224.1"/>
    <property type="molecule type" value="Genomic_DNA"/>
</dbReference>
<reference evidence="1 2" key="1">
    <citation type="submission" date="2020-04" db="EMBL/GenBank/DDBJ databases">
        <title>Flammeovirgaceae bacterium KN852 isolated from deep sea.</title>
        <authorList>
            <person name="Zhang D.-C."/>
        </authorList>
    </citation>
    <scope>NUCLEOTIDE SEQUENCE [LARGE SCALE GENOMIC DNA]</scope>
    <source>
        <strain evidence="1 2">KN852</strain>
    </source>
</reference>
<organism evidence="1 2">
    <name type="scientific">Marinigracilibium pacificum</name>
    <dbReference type="NCBI Taxonomy" id="2729599"/>
    <lineage>
        <taxon>Bacteria</taxon>
        <taxon>Pseudomonadati</taxon>
        <taxon>Bacteroidota</taxon>
        <taxon>Cytophagia</taxon>
        <taxon>Cytophagales</taxon>
        <taxon>Flammeovirgaceae</taxon>
        <taxon>Marinigracilibium</taxon>
    </lineage>
</organism>
<dbReference type="Gene3D" id="3.20.20.80">
    <property type="entry name" value="Glycosidases"/>
    <property type="match status" value="1"/>
</dbReference>
<accession>A0A848IY99</accession>
<sequence>MLKSKCKTIFCILIIIIYTKLTVSAQIQSHSVDNIIKIEPEKIINTTTKGDAFKLFDEQNIDNPQHGWKPPYSPKWNYPAEIIIDLQDTYEIDYFKFYDGSATGELEINYGNPFKWTAGIKTKTDRYNQWQKKSVTWKTQYIQIILHDPNVNINEIIFSGRKINTSEKFKTDLTPGKTKKTALKNVIGTNSFIDVPHSTLSSISMIREYHQWDWMEGDRDKNYIGYPNNQNRFNPTLAGGGWNFDNYYETLFNNGKTVVPVMVGTTLWLTKEGPETLEKKPAQGNPADPESYKAHADHMFQFAARYGDNKVKTEFLKLHSSQSKVSGLGYLNYYENWNEPDKWWMTNVEFFSPFEYSAMSSADYDGHESTLGNTLGIKNADPNSKLVMAGLATLNLDYLISMKFWCDHNRTDKRFIWDVINFHHYSNNGGVQHGKATSGISPEADSLYYKIKRISDYRNINLPTKELWITEFGYDTQSKGSQIAPQIGTMTSEQVQASWLIRSIIIGHWAGADKMFQFMLRDGNENSFQTYQNSGLTSSKHTGYKKKASWYFLSTVNYHVGDFYLSNVDVDPNTNLYTAKFVKEGSSTTILILWLGSSKDARMIVDLKTNRYYNPKNIIEKKVQLMDEYTVGLELPINTNQDKTSIEVSETPIIVILN</sequence>
<gene>
    <name evidence="1" type="ORF">HH304_02360</name>
</gene>
<name>A0A848IY99_9BACT</name>
<dbReference type="InterPro" id="IPR017853">
    <property type="entry name" value="GH"/>
</dbReference>
<dbReference type="RefSeq" id="WP_169677833.1">
    <property type="nucleotide sequence ID" value="NZ_JABBNU010000001.1"/>
</dbReference>
<dbReference type="SUPFAM" id="SSF51445">
    <property type="entry name" value="(Trans)glycosidases"/>
    <property type="match status" value="1"/>
</dbReference>
<protein>
    <recommendedName>
        <fullName evidence="3">Asl1-like glycosyl hydrolase catalytic domain-containing protein</fullName>
    </recommendedName>
</protein>
<dbReference type="Proteomes" id="UP000559010">
    <property type="component" value="Unassembled WGS sequence"/>
</dbReference>
<keyword evidence="2" id="KW-1185">Reference proteome</keyword>
<evidence type="ECO:0000313" key="1">
    <source>
        <dbReference type="EMBL" id="NMM47224.1"/>
    </source>
</evidence>
<dbReference type="AlphaFoldDB" id="A0A848IY99"/>